<proteinExistence type="predicted"/>
<name>A0ABV5P2T0_9ACTN</name>
<sequence>MDEPMCLVYCGHCGADMIVPARVFDPDRDLSEVYRQECGGCHRNVQVNG</sequence>
<evidence type="ECO:0000313" key="2">
    <source>
        <dbReference type="Proteomes" id="UP001589568"/>
    </source>
</evidence>
<protein>
    <recommendedName>
        <fullName evidence="3">CPXCG motif-containing cysteine-rich protein</fullName>
    </recommendedName>
</protein>
<accession>A0ABV5P2T0</accession>
<gene>
    <name evidence="1" type="ORF">ACFFR3_45975</name>
</gene>
<keyword evidence="2" id="KW-1185">Reference proteome</keyword>
<organism evidence="1 2">
    <name type="scientific">Nonomuraea salmonea</name>
    <dbReference type="NCBI Taxonomy" id="46181"/>
    <lineage>
        <taxon>Bacteria</taxon>
        <taxon>Bacillati</taxon>
        <taxon>Actinomycetota</taxon>
        <taxon>Actinomycetes</taxon>
        <taxon>Streptosporangiales</taxon>
        <taxon>Streptosporangiaceae</taxon>
        <taxon>Nonomuraea</taxon>
    </lineage>
</organism>
<comment type="caution">
    <text evidence="1">The sequence shown here is derived from an EMBL/GenBank/DDBJ whole genome shotgun (WGS) entry which is preliminary data.</text>
</comment>
<evidence type="ECO:0000313" key="1">
    <source>
        <dbReference type="EMBL" id="MFB9476885.1"/>
    </source>
</evidence>
<dbReference type="Proteomes" id="UP001589568">
    <property type="component" value="Unassembled WGS sequence"/>
</dbReference>
<dbReference type="EMBL" id="JBHMCF010000057">
    <property type="protein sequence ID" value="MFB9476885.1"/>
    <property type="molecule type" value="Genomic_DNA"/>
</dbReference>
<dbReference type="RefSeq" id="WP_345410168.1">
    <property type="nucleotide sequence ID" value="NZ_BAAAXS010000002.1"/>
</dbReference>
<evidence type="ECO:0008006" key="3">
    <source>
        <dbReference type="Google" id="ProtNLM"/>
    </source>
</evidence>
<reference evidence="1 2" key="1">
    <citation type="submission" date="2024-09" db="EMBL/GenBank/DDBJ databases">
        <authorList>
            <person name="Sun Q."/>
            <person name="Mori K."/>
        </authorList>
    </citation>
    <scope>NUCLEOTIDE SEQUENCE [LARGE SCALE GENOMIC DNA]</scope>
    <source>
        <strain evidence="1 2">JCM 3324</strain>
    </source>
</reference>